<sequence>MNPDIKKYNDTQTIEDQAICNLLVNAIDTNLKNAENKIWHRHPVWFIEGNPIVGYSKLKNCVRLLFWSGQSFDEPTLKIEGSFKAAEIRYTDSSQIDMEDLKRWLQKAQAIQWDYKNIVKRKGQLERLK</sequence>
<comment type="caution">
    <text evidence="2">The sequence shown here is derived from an EMBL/GenBank/DDBJ whole genome shotgun (WGS) entry which is preliminary data.</text>
</comment>
<evidence type="ECO:0000313" key="3">
    <source>
        <dbReference type="Proteomes" id="UP001597534"/>
    </source>
</evidence>
<dbReference type="InterPro" id="IPR014922">
    <property type="entry name" value="YdhG-like"/>
</dbReference>
<feature type="domain" description="YdhG-like" evidence="1">
    <location>
        <begin position="17"/>
        <end position="108"/>
    </location>
</feature>
<dbReference type="Pfam" id="PF08818">
    <property type="entry name" value="DUF1801"/>
    <property type="match status" value="1"/>
</dbReference>
<dbReference type="Gene3D" id="3.90.1150.200">
    <property type="match status" value="1"/>
</dbReference>
<evidence type="ECO:0000313" key="2">
    <source>
        <dbReference type="EMBL" id="MFD2890502.1"/>
    </source>
</evidence>
<gene>
    <name evidence="2" type="ORF">ACFS5J_00525</name>
</gene>
<accession>A0ABW5YIC3</accession>
<dbReference type="RefSeq" id="WP_379809943.1">
    <property type="nucleotide sequence ID" value="NZ_JBHUPC010000006.1"/>
</dbReference>
<proteinExistence type="predicted"/>
<protein>
    <submittedName>
        <fullName evidence="2">DUF1801 domain-containing protein</fullName>
    </submittedName>
</protein>
<dbReference type="Proteomes" id="UP001597534">
    <property type="component" value="Unassembled WGS sequence"/>
</dbReference>
<dbReference type="SUPFAM" id="SSF159888">
    <property type="entry name" value="YdhG-like"/>
    <property type="match status" value="1"/>
</dbReference>
<reference evidence="3" key="1">
    <citation type="journal article" date="2019" name="Int. J. Syst. Evol. Microbiol.">
        <title>The Global Catalogue of Microorganisms (GCM) 10K type strain sequencing project: providing services to taxonomists for standard genome sequencing and annotation.</title>
        <authorList>
            <consortium name="The Broad Institute Genomics Platform"/>
            <consortium name="The Broad Institute Genome Sequencing Center for Infectious Disease"/>
            <person name="Wu L."/>
            <person name="Ma J."/>
        </authorList>
    </citation>
    <scope>NUCLEOTIDE SEQUENCE [LARGE SCALE GENOMIC DNA]</scope>
    <source>
        <strain evidence="3">KCTC 22671</strain>
    </source>
</reference>
<organism evidence="2 3">
    <name type="scientific">Flavobacterium chuncheonense</name>
    <dbReference type="NCBI Taxonomy" id="2026653"/>
    <lineage>
        <taxon>Bacteria</taxon>
        <taxon>Pseudomonadati</taxon>
        <taxon>Bacteroidota</taxon>
        <taxon>Flavobacteriia</taxon>
        <taxon>Flavobacteriales</taxon>
        <taxon>Flavobacteriaceae</taxon>
        <taxon>Flavobacterium</taxon>
    </lineage>
</organism>
<evidence type="ECO:0000259" key="1">
    <source>
        <dbReference type="Pfam" id="PF08818"/>
    </source>
</evidence>
<name>A0ABW5YIC3_9FLAO</name>
<dbReference type="EMBL" id="JBHUPC010000006">
    <property type="protein sequence ID" value="MFD2890502.1"/>
    <property type="molecule type" value="Genomic_DNA"/>
</dbReference>
<keyword evidence="3" id="KW-1185">Reference proteome</keyword>